<sequence length="99" mass="10742">MDGGERAFRERESRTGLFAELSEKMAELALAEALCVVVPAVTGISMASLVGKHGWKGLKKVRGKVMYTGKVLEEDGEEQQVVHAMEKGALGMIPPMPRN</sequence>
<keyword evidence="1" id="KW-0472">Membrane</keyword>
<evidence type="ECO:0000313" key="3">
    <source>
        <dbReference type="Proteomes" id="UP000233556"/>
    </source>
</evidence>
<dbReference type="Proteomes" id="UP000233556">
    <property type="component" value="Unassembled WGS sequence"/>
</dbReference>
<protein>
    <submittedName>
        <fullName evidence="2">Uncharacterized protein</fullName>
    </submittedName>
</protein>
<evidence type="ECO:0000256" key="1">
    <source>
        <dbReference type="SAM" id="Phobius"/>
    </source>
</evidence>
<keyword evidence="1" id="KW-0812">Transmembrane</keyword>
<feature type="transmembrane region" description="Helical" evidence="1">
    <location>
        <begin position="28"/>
        <end position="50"/>
    </location>
</feature>
<dbReference type="AlphaFoldDB" id="A0A2I0UUD8"/>
<proteinExistence type="predicted"/>
<dbReference type="EMBL" id="KZ505635">
    <property type="protein sequence ID" value="PKU49628.1"/>
    <property type="molecule type" value="Genomic_DNA"/>
</dbReference>
<gene>
    <name evidence="2" type="ORF">llap_12</name>
</gene>
<accession>A0A2I0UUD8</accession>
<reference evidence="3" key="1">
    <citation type="submission" date="2017-11" db="EMBL/GenBank/DDBJ databases">
        <authorList>
            <person name="Lima N.C."/>
            <person name="Parody-Merino A.M."/>
            <person name="Battley P.F."/>
            <person name="Fidler A.E."/>
            <person name="Prosdocimi F."/>
        </authorList>
    </citation>
    <scope>NUCLEOTIDE SEQUENCE [LARGE SCALE GENOMIC DNA]</scope>
</reference>
<evidence type="ECO:0000313" key="2">
    <source>
        <dbReference type="EMBL" id="PKU49628.1"/>
    </source>
</evidence>
<reference evidence="3" key="2">
    <citation type="submission" date="2017-12" db="EMBL/GenBank/DDBJ databases">
        <title>Genome sequence of the Bar-tailed Godwit (Limosa lapponica baueri).</title>
        <authorList>
            <person name="Lima N.C.B."/>
            <person name="Parody-Merino A.M."/>
            <person name="Battley P.F."/>
            <person name="Fidler A.E."/>
            <person name="Prosdocimi F."/>
        </authorList>
    </citation>
    <scope>NUCLEOTIDE SEQUENCE [LARGE SCALE GENOMIC DNA]</scope>
</reference>
<keyword evidence="1" id="KW-1133">Transmembrane helix</keyword>
<organism evidence="2 3">
    <name type="scientific">Limosa lapponica baueri</name>
    <dbReference type="NCBI Taxonomy" id="1758121"/>
    <lineage>
        <taxon>Eukaryota</taxon>
        <taxon>Metazoa</taxon>
        <taxon>Chordata</taxon>
        <taxon>Craniata</taxon>
        <taxon>Vertebrata</taxon>
        <taxon>Euteleostomi</taxon>
        <taxon>Archelosauria</taxon>
        <taxon>Archosauria</taxon>
        <taxon>Dinosauria</taxon>
        <taxon>Saurischia</taxon>
        <taxon>Theropoda</taxon>
        <taxon>Coelurosauria</taxon>
        <taxon>Aves</taxon>
        <taxon>Neognathae</taxon>
        <taxon>Neoaves</taxon>
        <taxon>Charadriiformes</taxon>
        <taxon>Scolopacidae</taxon>
        <taxon>Limosa</taxon>
    </lineage>
</organism>
<name>A0A2I0UUD8_LIMLA</name>
<keyword evidence="3" id="KW-1185">Reference proteome</keyword>